<evidence type="ECO:0000313" key="2">
    <source>
        <dbReference type="Proteomes" id="UP000663841"/>
    </source>
</evidence>
<gene>
    <name evidence="1" type="ORF">RDB_LOCUS15986</name>
</gene>
<reference evidence="1" key="1">
    <citation type="submission" date="2021-01" db="EMBL/GenBank/DDBJ databases">
        <authorList>
            <person name="Kaushik A."/>
        </authorList>
    </citation>
    <scope>NUCLEOTIDE SEQUENCE</scope>
    <source>
        <strain evidence="1">AG3-T5</strain>
    </source>
</reference>
<proteinExistence type="predicted"/>
<accession>A0A8H2WYA8</accession>
<dbReference type="AlphaFoldDB" id="A0A8H2WYA8"/>
<dbReference type="Proteomes" id="UP000663841">
    <property type="component" value="Unassembled WGS sequence"/>
</dbReference>
<evidence type="ECO:0000313" key="1">
    <source>
        <dbReference type="EMBL" id="CAE6406364.1"/>
    </source>
</evidence>
<sequence length="273" mass="30033">MPIPTEPIGSLPRTTELLAALADYDQGKITLEVLEAHQDRACQESIDRLVAAGETIVTDGEQRIPSFATYPLYECVDLCAGWNRIRKESSRRCEKDIRQAFKAGATRVSINCTELRLSLKLDPSGSILSDFVSLNNQVLGRFSDDERKNIGIHTCPGSDQGSTHSLDVDYSGLLPKLFEMDRLYGTMGSHIGPEQVIFIGVTDPCDQRVETAEEVRDRLLEAARYLPVDRLGATDDCGFSPFCDDTSISREIAFAKIAARIKGARIASDALGF</sequence>
<dbReference type="Gene3D" id="3.20.20.210">
    <property type="match status" value="2"/>
</dbReference>
<comment type="caution">
    <text evidence="1">The sequence shown here is derived from an EMBL/GenBank/DDBJ whole genome shotgun (WGS) entry which is preliminary data.</text>
</comment>
<evidence type="ECO:0008006" key="3">
    <source>
        <dbReference type="Google" id="ProtNLM"/>
    </source>
</evidence>
<dbReference type="InterPro" id="IPR038071">
    <property type="entry name" value="UROD/MetE-like_sf"/>
</dbReference>
<dbReference type="EMBL" id="CAJMWW010000052">
    <property type="protein sequence ID" value="CAE6406364.1"/>
    <property type="molecule type" value="Genomic_DNA"/>
</dbReference>
<protein>
    <recommendedName>
        <fullName evidence="3">Cobalamin-independent methionine synthase MetE C-terminal/archaeal domain-containing protein</fullName>
    </recommendedName>
</protein>
<dbReference type="SUPFAM" id="SSF51726">
    <property type="entry name" value="UROD/MetE-like"/>
    <property type="match status" value="1"/>
</dbReference>
<name>A0A8H2WYA8_9AGAM</name>
<organism evidence="1 2">
    <name type="scientific">Rhizoctonia solani</name>
    <dbReference type="NCBI Taxonomy" id="456999"/>
    <lineage>
        <taxon>Eukaryota</taxon>
        <taxon>Fungi</taxon>
        <taxon>Dikarya</taxon>
        <taxon>Basidiomycota</taxon>
        <taxon>Agaricomycotina</taxon>
        <taxon>Agaricomycetes</taxon>
        <taxon>Cantharellales</taxon>
        <taxon>Ceratobasidiaceae</taxon>
        <taxon>Rhizoctonia</taxon>
    </lineage>
</organism>
<dbReference type="PANTHER" id="PTHR43844">
    <property type="entry name" value="METHIONINE SYNTHASE"/>
    <property type="match status" value="1"/>
</dbReference>
<dbReference type="PANTHER" id="PTHR43844:SF1">
    <property type="entry name" value="METHIONINE SYNTHASE"/>
    <property type="match status" value="1"/>
</dbReference>